<evidence type="ECO:0000313" key="3">
    <source>
        <dbReference type="Proteomes" id="UP000092461"/>
    </source>
</evidence>
<accession>A0A1B0GL79</accession>
<evidence type="ECO:0000259" key="1">
    <source>
        <dbReference type="PROSITE" id="PS50878"/>
    </source>
</evidence>
<dbReference type="GO" id="GO:0071897">
    <property type="term" value="P:DNA biosynthetic process"/>
    <property type="evidence" value="ECO:0007669"/>
    <property type="project" value="UniProtKB-ARBA"/>
</dbReference>
<dbReference type="PROSITE" id="PS50878">
    <property type="entry name" value="RT_POL"/>
    <property type="match status" value="1"/>
</dbReference>
<dbReference type="EMBL" id="AJWK01034470">
    <property type="status" value="NOT_ANNOTATED_CDS"/>
    <property type="molecule type" value="Genomic_DNA"/>
</dbReference>
<dbReference type="PANTHER" id="PTHR33332">
    <property type="entry name" value="REVERSE TRANSCRIPTASE DOMAIN-CONTAINING PROTEIN"/>
    <property type="match status" value="1"/>
</dbReference>
<dbReference type="InterPro" id="IPR043502">
    <property type="entry name" value="DNA/RNA_pol_sf"/>
</dbReference>
<feature type="domain" description="Reverse transcriptase" evidence="1">
    <location>
        <begin position="321"/>
        <end position="587"/>
    </location>
</feature>
<reference evidence="2" key="1">
    <citation type="submission" date="2020-05" db="UniProtKB">
        <authorList>
            <consortium name="EnsemblMetazoa"/>
        </authorList>
    </citation>
    <scope>IDENTIFICATION</scope>
    <source>
        <strain evidence="2">Jacobina</strain>
    </source>
</reference>
<dbReference type="Proteomes" id="UP000092461">
    <property type="component" value="Unassembled WGS sequence"/>
</dbReference>
<dbReference type="SUPFAM" id="SSF56219">
    <property type="entry name" value="DNase I-like"/>
    <property type="match status" value="1"/>
</dbReference>
<organism evidence="2 3">
    <name type="scientific">Lutzomyia longipalpis</name>
    <name type="common">Sand fly</name>
    <dbReference type="NCBI Taxonomy" id="7200"/>
    <lineage>
        <taxon>Eukaryota</taxon>
        <taxon>Metazoa</taxon>
        <taxon>Ecdysozoa</taxon>
        <taxon>Arthropoda</taxon>
        <taxon>Hexapoda</taxon>
        <taxon>Insecta</taxon>
        <taxon>Pterygota</taxon>
        <taxon>Neoptera</taxon>
        <taxon>Endopterygota</taxon>
        <taxon>Diptera</taxon>
        <taxon>Nematocera</taxon>
        <taxon>Psychodoidea</taxon>
        <taxon>Psychodidae</taxon>
        <taxon>Lutzomyia</taxon>
        <taxon>Lutzomyia</taxon>
    </lineage>
</organism>
<dbReference type="InterPro" id="IPR036691">
    <property type="entry name" value="Endo/exonu/phosph_ase_sf"/>
</dbReference>
<dbReference type="VEuPathDB" id="VectorBase:LLOJ009852"/>
<dbReference type="VEuPathDB" id="VectorBase:LLONM1_009705"/>
<dbReference type="CDD" id="cd01650">
    <property type="entry name" value="RT_nLTR_like"/>
    <property type="match status" value="1"/>
</dbReference>
<sequence>MIFVAETWIKKYEEKFINLCGYDFVNAGRQSRSGGGCGVFINNKLSYEIISVVESESHSMLSIQVKIGRVKVSVIVVYRPPGYTKDELCAFVDQLRAEVGKIKGDAIIIGDFNIDLSTAVDPGNQCASGFVSELMAEGFVLCNGGTITRPVSQSLLDHIYTNKLNMKLELKYVNMDLSDHVAIFGSWEDPDACSMSGITKTMVEQIVTINFGQCHHDVNIYVNELYDIIDQAVKRNTCTKQVKIKGEDKTWVNKEFQELVDRKHMWYCKYSKDKGNSELAREYKYWKMRKTSSMGIDNHSAALYKNCADSLAGPISRLVNASLMQGRVPARLKASRITPIFKGGDRNVLSNYRPISILPTMAKILEGVVADQLTRFLQARRILSRCQYGFRPRSSTGSAVFDLVSAIQSARDLGHVAIAVYIDVRKAFDAVEHASLLRCLAEVGILGTEREWFGDYLTQRSQVILYGGAASGEEFCSAGVPQGSRLGPILFTLFVNDLEKMRLHAGIYMYADDVCLLYTGEDVELLVAEANEDLRSVQYWARCQKLTVNSDKTKFMLFGGTVRPGAILYEDSPLEEVDTFRYLGVIIDRHLSFRQHVEDLIKKLSAVTGALRRSMNHSVGQQTRRSIYFALCHSLLSYGAMVWGVCCRADDFGRVERAQNKAVKAAFQLDRLTPTQYLYHHYEIKNLKEIIEDQQVTHIHKISNNLIHSNYILHQQENPKNLRNQNPYQLKKPKTTKYGTNSIDYSAIKVFNNFVTKKK</sequence>
<dbReference type="EnsemblMetazoa" id="LLOJ009852-RA">
    <property type="protein sequence ID" value="LLOJ009852-PA"/>
    <property type="gene ID" value="LLOJ009852"/>
</dbReference>
<proteinExistence type="predicted"/>
<protein>
    <recommendedName>
        <fullName evidence="1">Reverse transcriptase domain-containing protein</fullName>
    </recommendedName>
</protein>
<dbReference type="AlphaFoldDB" id="A0A1B0GL79"/>
<dbReference type="Pfam" id="PF03372">
    <property type="entry name" value="Exo_endo_phos"/>
    <property type="match status" value="1"/>
</dbReference>
<evidence type="ECO:0000313" key="2">
    <source>
        <dbReference type="EnsemblMetazoa" id="LLOJ009852-PA"/>
    </source>
</evidence>
<dbReference type="GO" id="GO:0003824">
    <property type="term" value="F:catalytic activity"/>
    <property type="evidence" value="ECO:0007669"/>
    <property type="project" value="InterPro"/>
</dbReference>
<dbReference type="Pfam" id="PF00078">
    <property type="entry name" value="RVT_1"/>
    <property type="match status" value="1"/>
</dbReference>
<dbReference type="Gene3D" id="3.60.10.10">
    <property type="entry name" value="Endonuclease/exonuclease/phosphatase"/>
    <property type="match status" value="1"/>
</dbReference>
<name>A0A1B0GL79_LUTLO</name>
<dbReference type="SUPFAM" id="SSF56672">
    <property type="entry name" value="DNA/RNA polymerases"/>
    <property type="match status" value="1"/>
</dbReference>
<dbReference type="InterPro" id="IPR005135">
    <property type="entry name" value="Endo/exonuclease/phosphatase"/>
</dbReference>
<dbReference type="InterPro" id="IPR000477">
    <property type="entry name" value="RT_dom"/>
</dbReference>
<keyword evidence="3" id="KW-1185">Reference proteome</keyword>